<name>Q5L747_CHLAB</name>
<sequence length="501" mass="54049">MGINPSGRGSNNNDLWISGAHHQHEDVQDAGTGPSGVVGSHNISTKNNTHESSSFLSRIASAVRSFFAGIFGDSSSRANSRASTPTPSPTSSRRFSEDSFGSCMDVSGEEVDTRSVSSFSSVESSSEKSFSSLDSARSTEGAARGLQKKGYTPGIKVDIPKVPDLASGPKRPNTPPPPPPTSPSVKTSPRGVSPSSSLTKSNTSSVASGSSATRPLKRKAPQPPSEGPTQPKLQRRGSTSSMSSIDSNDSTASRTSQEISSGIADKLKAELEAHHKTKQEQLAKLSDQIKERWTNHEAQEPIAYKLACLQTVTSRLGQARLEAQKEISVLRPGTSEYPLNTAISLSRSIWDLGEKEQRQDGESVLLPVLVRMGLEGPKLGPDEDFVNYVDQIISEYGEPEETYNWQGTLQSLARDLNSLRETNPNGMKKFWSSFAGKGEITMRMIANRFASANVGKYDPNSVRVERRWNTGALDLMNFLSSEAYVKTASILAYDALSVSED</sequence>
<dbReference type="HOGENOM" id="CLU_596777_0_0_0"/>
<dbReference type="RefSeq" id="WP_011096806.1">
    <property type="nucleotide sequence ID" value="NC_004552.2"/>
</dbReference>
<reference evidence="2 3" key="1">
    <citation type="journal article" date="2005" name="Genome Res.">
        <title>The Chlamydophila abortus genome sequence reveals an array of variable proteins that contribute to interspecies variation.</title>
        <authorList>
            <person name="Thomson N.R."/>
            <person name="Yeats C."/>
            <person name="Bell K."/>
            <person name="Holden M.T.G."/>
            <person name="Bentley S.D."/>
            <person name="Livingstone M."/>
            <person name="Cerdeno-Tarraga A.M."/>
            <person name="Harris B."/>
            <person name="Doggett J."/>
            <person name="Ormond D."/>
            <person name="Mungal K."/>
            <person name="Clarke K."/>
            <person name="Feltwell T."/>
            <person name="Hance Z."/>
            <person name="Sanders M."/>
            <person name="Quail M.A."/>
            <person name="Price C."/>
            <person name="Parkhill J."/>
            <person name="Longbottom D."/>
        </authorList>
    </citation>
    <scope>NUCLEOTIDE SEQUENCE [LARGE SCALE GENOMIC DNA]</scope>
    <source>
        <strain evidence="3">DSM 27085 / S26/3</strain>
    </source>
</reference>
<protein>
    <submittedName>
        <fullName evidence="2">Conserved hypothetical (Serine rich) protein</fullName>
    </submittedName>
</protein>
<organism evidence="2 3">
    <name type="scientific">Chlamydia abortus (strain DSM 27085 / S26/3)</name>
    <name type="common">Chlamydophila abortus</name>
    <dbReference type="NCBI Taxonomy" id="218497"/>
    <lineage>
        <taxon>Bacteria</taxon>
        <taxon>Pseudomonadati</taxon>
        <taxon>Chlamydiota</taxon>
        <taxon>Chlamydiia</taxon>
        <taxon>Chlamydiales</taxon>
        <taxon>Chlamydiaceae</taxon>
        <taxon>Chlamydia/Chlamydophila group</taxon>
        <taxon>Chlamydia</taxon>
    </lineage>
</organism>
<feature type="compositionally biased region" description="Polar residues" evidence="1">
    <location>
        <begin position="41"/>
        <end position="51"/>
    </location>
</feature>
<feature type="compositionally biased region" description="Low complexity" evidence="1">
    <location>
        <begin position="115"/>
        <end position="132"/>
    </location>
</feature>
<feature type="region of interest" description="Disordered" evidence="1">
    <location>
        <begin position="74"/>
        <end position="259"/>
    </location>
</feature>
<feature type="compositionally biased region" description="Low complexity" evidence="1">
    <location>
        <begin position="183"/>
        <end position="213"/>
    </location>
</feature>
<dbReference type="KEGG" id="cab:CAB063"/>
<evidence type="ECO:0000313" key="3">
    <source>
        <dbReference type="Proteomes" id="UP000001012"/>
    </source>
</evidence>
<dbReference type="Proteomes" id="UP000001012">
    <property type="component" value="Chromosome"/>
</dbReference>
<accession>Q5L747</accession>
<feature type="compositionally biased region" description="Pro residues" evidence="1">
    <location>
        <begin position="172"/>
        <end position="182"/>
    </location>
</feature>
<keyword evidence="3" id="KW-1185">Reference proteome</keyword>
<dbReference type="AlphaFoldDB" id="Q5L747"/>
<proteinExistence type="predicted"/>
<dbReference type="EMBL" id="CR848038">
    <property type="protein sequence ID" value="CAH63521.1"/>
    <property type="molecule type" value="Genomic_DNA"/>
</dbReference>
<feature type="compositionally biased region" description="Low complexity" evidence="1">
    <location>
        <begin position="80"/>
        <end position="93"/>
    </location>
</feature>
<dbReference type="OrthoDB" id="19209at2"/>
<evidence type="ECO:0000313" key="2">
    <source>
        <dbReference type="EMBL" id="CAH63521.1"/>
    </source>
</evidence>
<gene>
    <name evidence="2" type="ordered locus">CAB063</name>
</gene>
<dbReference type="NCBIfam" id="NF046087">
    <property type="entry name" value="T3SS_scaff_SemD"/>
    <property type="match status" value="1"/>
</dbReference>
<feature type="compositionally biased region" description="Low complexity" evidence="1">
    <location>
        <begin position="238"/>
        <end position="253"/>
    </location>
</feature>
<feature type="region of interest" description="Disordered" evidence="1">
    <location>
        <begin position="23"/>
        <end position="51"/>
    </location>
</feature>
<evidence type="ECO:0000256" key="1">
    <source>
        <dbReference type="SAM" id="MobiDB-lite"/>
    </source>
</evidence>